<evidence type="ECO:0000313" key="3">
    <source>
        <dbReference type="Proteomes" id="UP000747542"/>
    </source>
</evidence>
<accession>A0A8J5JVQ2</accession>
<organism evidence="2 3">
    <name type="scientific">Homarus americanus</name>
    <name type="common">American lobster</name>
    <dbReference type="NCBI Taxonomy" id="6706"/>
    <lineage>
        <taxon>Eukaryota</taxon>
        <taxon>Metazoa</taxon>
        <taxon>Ecdysozoa</taxon>
        <taxon>Arthropoda</taxon>
        <taxon>Crustacea</taxon>
        <taxon>Multicrustacea</taxon>
        <taxon>Malacostraca</taxon>
        <taxon>Eumalacostraca</taxon>
        <taxon>Eucarida</taxon>
        <taxon>Decapoda</taxon>
        <taxon>Pleocyemata</taxon>
        <taxon>Astacidea</taxon>
        <taxon>Nephropoidea</taxon>
        <taxon>Nephropidae</taxon>
        <taxon>Homarus</taxon>
    </lineage>
</organism>
<gene>
    <name evidence="2" type="ORF">Hamer_G008114</name>
</gene>
<keyword evidence="3" id="KW-1185">Reference proteome</keyword>
<proteinExistence type="predicted"/>
<reference evidence="2" key="1">
    <citation type="journal article" date="2021" name="Sci. Adv.">
        <title>The American lobster genome reveals insights on longevity, neural, and immune adaptations.</title>
        <authorList>
            <person name="Polinski J.M."/>
            <person name="Zimin A.V."/>
            <person name="Clark K.F."/>
            <person name="Kohn A.B."/>
            <person name="Sadowski N."/>
            <person name="Timp W."/>
            <person name="Ptitsyn A."/>
            <person name="Khanna P."/>
            <person name="Romanova D.Y."/>
            <person name="Williams P."/>
            <person name="Greenwood S.J."/>
            <person name="Moroz L.L."/>
            <person name="Walt D.R."/>
            <person name="Bodnar A.G."/>
        </authorList>
    </citation>
    <scope>NUCLEOTIDE SEQUENCE</scope>
    <source>
        <strain evidence="2">GMGI-L3</strain>
    </source>
</reference>
<evidence type="ECO:0000313" key="2">
    <source>
        <dbReference type="EMBL" id="KAG7162550.1"/>
    </source>
</evidence>
<sequence length="68" mass="7758">LIMMKLSTRGQENCASLTLVNINNLAVTTGKVDDVRKGRRRRKERSTTYEKDHDDEGKDYDEGKNQGT</sequence>
<name>A0A8J5JVQ2_HOMAM</name>
<evidence type="ECO:0000256" key="1">
    <source>
        <dbReference type="SAM" id="MobiDB-lite"/>
    </source>
</evidence>
<feature type="compositionally biased region" description="Basic and acidic residues" evidence="1">
    <location>
        <begin position="45"/>
        <end position="68"/>
    </location>
</feature>
<feature type="region of interest" description="Disordered" evidence="1">
    <location>
        <begin position="32"/>
        <end position="68"/>
    </location>
</feature>
<protein>
    <submittedName>
        <fullName evidence="2">Uncharacterized protein</fullName>
    </submittedName>
</protein>
<dbReference type="AlphaFoldDB" id="A0A8J5JVQ2"/>
<feature type="non-terminal residue" evidence="2">
    <location>
        <position position="1"/>
    </location>
</feature>
<comment type="caution">
    <text evidence="2">The sequence shown here is derived from an EMBL/GenBank/DDBJ whole genome shotgun (WGS) entry which is preliminary data.</text>
</comment>
<dbReference type="Proteomes" id="UP000747542">
    <property type="component" value="Unassembled WGS sequence"/>
</dbReference>
<dbReference type="EMBL" id="JAHLQT010027705">
    <property type="protein sequence ID" value="KAG7162550.1"/>
    <property type="molecule type" value="Genomic_DNA"/>
</dbReference>